<reference evidence="3 4" key="1">
    <citation type="submission" date="2022-06" db="EMBL/GenBank/DDBJ databases">
        <title>Genomic Encyclopedia of Archaeal and Bacterial Type Strains, Phase II (KMG-II): from individual species to whole genera.</title>
        <authorList>
            <person name="Goeker M."/>
        </authorList>
    </citation>
    <scope>NUCLEOTIDE SEQUENCE [LARGE SCALE GENOMIC DNA]</scope>
    <source>
        <strain evidence="3 4">DSM 44693</strain>
    </source>
</reference>
<dbReference type="InterPro" id="IPR037523">
    <property type="entry name" value="VOC_core"/>
</dbReference>
<feature type="compositionally biased region" description="Basic and acidic residues" evidence="1">
    <location>
        <begin position="127"/>
        <end position="139"/>
    </location>
</feature>
<sequence length="154" mass="16675">MTVEILSARVLLRPADADATLRFYRDQLGLAIAREYGAGVVFFAGSTLIEVASHLESDVTGPGTDATGLWLQVRDLDATEASLRDAGVAIAREARTEPWGLREMHVLDPDGRTLIFVEIPAGHPLRTDVRSATDRRESDTTPIQDEQSVNGGCS</sequence>
<dbReference type="EMBL" id="JAMTCJ010000003">
    <property type="protein sequence ID" value="MCP2177844.1"/>
    <property type="molecule type" value="Genomic_DNA"/>
</dbReference>
<feature type="compositionally biased region" description="Polar residues" evidence="1">
    <location>
        <begin position="140"/>
        <end position="154"/>
    </location>
</feature>
<dbReference type="PROSITE" id="PS51819">
    <property type="entry name" value="VOC"/>
    <property type="match status" value="1"/>
</dbReference>
<dbReference type="InterPro" id="IPR004360">
    <property type="entry name" value="Glyas_Fos-R_dOase_dom"/>
</dbReference>
<name>A0ABT1HIU1_9NOCA</name>
<organism evidence="3 4">
    <name type="scientific">Williamsia maris</name>
    <dbReference type="NCBI Taxonomy" id="72806"/>
    <lineage>
        <taxon>Bacteria</taxon>
        <taxon>Bacillati</taxon>
        <taxon>Actinomycetota</taxon>
        <taxon>Actinomycetes</taxon>
        <taxon>Mycobacteriales</taxon>
        <taxon>Nocardiaceae</taxon>
        <taxon>Williamsia</taxon>
    </lineage>
</organism>
<evidence type="ECO:0000259" key="2">
    <source>
        <dbReference type="PROSITE" id="PS51819"/>
    </source>
</evidence>
<gene>
    <name evidence="3" type="ORF">LX13_003672</name>
</gene>
<evidence type="ECO:0000313" key="4">
    <source>
        <dbReference type="Proteomes" id="UP001206895"/>
    </source>
</evidence>
<evidence type="ECO:0000313" key="3">
    <source>
        <dbReference type="EMBL" id="MCP2177844.1"/>
    </source>
</evidence>
<proteinExistence type="predicted"/>
<comment type="caution">
    <text evidence="3">The sequence shown here is derived from an EMBL/GenBank/DDBJ whole genome shotgun (WGS) entry which is preliminary data.</text>
</comment>
<feature type="region of interest" description="Disordered" evidence="1">
    <location>
        <begin position="127"/>
        <end position="154"/>
    </location>
</feature>
<dbReference type="InterPro" id="IPR029068">
    <property type="entry name" value="Glyas_Bleomycin-R_OHBP_Dase"/>
</dbReference>
<protein>
    <submittedName>
        <fullName evidence="3">Catechol 2,3-dioxygenase</fullName>
    </submittedName>
</protein>
<dbReference type="Gene3D" id="3.10.180.10">
    <property type="entry name" value="2,3-Dihydroxybiphenyl 1,2-Dioxygenase, domain 1"/>
    <property type="match status" value="1"/>
</dbReference>
<dbReference type="Pfam" id="PF00903">
    <property type="entry name" value="Glyoxalase"/>
    <property type="match status" value="1"/>
</dbReference>
<evidence type="ECO:0000256" key="1">
    <source>
        <dbReference type="SAM" id="MobiDB-lite"/>
    </source>
</evidence>
<feature type="domain" description="VOC" evidence="2">
    <location>
        <begin position="4"/>
        <end position="119"/>
    </location>
</feature>
<dbReference type="Proteomes" id="UP001206895">
    <property type="component" value="Unassembled WGS sequence"/>
</dbReference>
<accession>A0ABT1HIU1</accession>
<dbReference type="SUPFAM" id="SSF54593">
    <property type="entry name" value="Glyoxalase/Bleomycin resistance protein/Dihydroxybiphenyl dioxygenase"/>
    <property type="match status" value="1"/>
</dbReference>
<keyword evidence="4" id="KW-1185">Reference proteome</keyword>